<sequence length="272" mass="31829">YQSDMIVRGKGVGIDIENLYYSMKMHPQSGSIHEIDIKMGKNKRLEHKIETNGAIHWNPGIYSPPRAWTHVSDWESPEKYYQINGPIFTVTQRYDQLPLYPEAMVSQTYVYYSKCPYVRVNSVIDIKKDIHIQALRNAEVVFNHDVAKEFALRDRHGEVKSIKITDLPRFEEIALRYAADTPWTAFFNSDYGLGFAVITLNLANMRREGGLVRLEHYEQYLNWGKWVYSTRDLIFPFGSQNPQRMTMLPRTSSFFEDMIFMPFVFKDNDDTA</sequence>
<name>X0W4L4_9ZZZZ</name>
<protein>
    <recommendedName>
        <fullName evidence="2">Glycosyl hydrolase family 38 C-terminal domain-containing protein</fullName>
    </recommendedName>
</protein>
<organism evidence="1">
    <name type="scientific">marine sediment metagenome</name>
    <dbReference type="NCBI Taxonomy" id="412755"/>
    <lineage>
        <taxon>unclassified sequences</taxon>
        <taxon>metagenomes</taxon>
        <taxon>ecological metagenomes</taxon>
    </lineage>
</organism>
<dbReference type="AlphaFoldDB" id="X0W4L4"/>
<reference evidence="1" key="1">
    <citation type="journal article" date="2014" name="Front. Microbiol.">
        <title>High frequency of phylogenetically diverse reductive dehalogenase-homologous genes in deep subseafloor sedimentary metagenomes.</title>
        <authorList>
            <person name="Kawai M."/>
            <person name="Futagami T."/>
            <person name="Toyoda A."/>
            <person name="Takaki Y."/>
            <person name="Nishi S."/>
            <person name="Hori S."/>
            <person name="Arai W."/>
            <person name="Tsubouchi T."/>
            <person name="Morono Y."/>
            <person name="Uchiyama I."/>
            <person name="Ito T."/>
            <person name="Fujiyama A."/>
            <person name="Inagaki F."/>
            <person name="Takami H."/>
        </authorList>
    </citation>
    <scope>NUCLEOTIDE SEQUENCE</scope>
    <source>
        <strain evidence="1">Expedition CK06-06</strain>
    </source>
</reference>
<gene>
    <name evidence="1" type="ORF">S01H1_34935</name>
</gene>
<dbReference type="EMBL" id="BARS01021790">
    <property type="protein sequence ID" value="GAG07651.1"/>
    <property type="molecule type" value="Genomic_DNA"/>
</dbReference>
<comment type="caution">
    <text evidence="1">The sequence shown here is derived from an EMBL/GenBank/DDBJ whole genome shotgun (WGS) entry which is preliminary data.</text>
</comment>
<proteinExistence type="predicted"/>
<evidence type="ECO:0000313" key="1">
    <source>
        <dbReference type="EMBL" id="GAG07651.1"/>
    </source>
</evidence>
<feature type="non-terminal residue" evidence="1">
    <location>
        <position position="1"/>
    </location>
</feature>
<accession>X0W4L4</accession>
<evidence type="ECO:0008006" key="2">
    <source>
        <dbReference type="Google" id="ProtNLM"/>
    </source>
</evidence>
<feature type="non-terminal residue" evidence="1">
    <location>
        <position position="272"/>
    </location>
</feature>